<dbReference type="STRING" id="44575.SAMN05216419_10961"/>
<proteinExistence type="predicted"/>
<evidence type="ECO:0000256" key="1">
    <source>
        <dbReference type="ARBA" id="ARBA00022723"/>
    </source>
</evidence>
<protein>
    <recommendedName>
        <fullName evidence="4">HD Cas3-type domain-containing protein</fullName>
    </recommendedName>
</protein>
<dbReference type="EMBL" id="FSRO01000002">
    <property type="protein sequence ID" value="SIO49207.1"/>
    <property type="molecule type" value="Genomic_DNA"/>
</dbReference>
<keyword evidence="2" id="KW-0378">Hydrolase</keyword>
<evidence type="ECO:0000313" key="5">
    <source>
        <dbReference type="EMBL" id="SIO49207.1"/>
    </source>
</evidence>
<dbReference type="RefSeq" id="WP_028462537.1">
    <property type="nucleotide sequence ID" value="NZ_FSRO01000002.1"/>
</dbReference>
<dbReference type="GO" id="GO:0046872">
    <property type="term" value="F:metal ion binding"/>
    <property type="evidence" value="ECO:0007669"/>
    <property type="project" value="UniProtKB-KW"/>
</dbReference>
<evidence type="ECO:0000256" key="2">
    <source>
        <dbReference type="ARBA" id="ARBA00022801"/>
    </source>
</evidence>
<evidence type="ECO:0000313" key="6">
    <source>
        <dbReference type="Proteomes" id="UP000185062"/>
    </source>
</evidence>
<dbReference type="Proteomes" id="UP000185062">
    <property type="component" value="Unassembled WGS sequence"/>
</dbReference>
<dbReference type="GO" id="GO:0051607">
    <property type="term" value="P:defense response to virus"/>
    <property type="evidence" value="ECO:0007669"/>
    <property type="project" value="UniProtKB-KW"/>
</dbReference>
<dbReference type="Gene3D" id="1.10.3210.30">
    <property type="match status" value="1"/>
</dbReference>
<dbReference type="GO" id="GO:0016787">
    <property type="term" value="F:hydrolase activity"/>
    <property type="evidence" value="ECO:0007669"/>
    <property type="project" value="UniProtKB-KW"/>
</dbReference>
<keyword evidence="6" id="KW-1185">Reference proteome</keyword>
<evidence type="ECO:0000259" key="4">
    <source>
        <dbReference type="Pfam" id="PF18019"/>
    </source>
</evidence>
<dbReference type="Pfam" id="PF18019">
    <property type="entry name" value="Cas3_HD"/>
    <property type="match status" value="1"/>
</dbReference>
<gene>
    <name evidence="5" type="ORF">SAMN02743940_0027</name>
</gene>
<evidence type="ECO:0000256" key="3">
    <source>
        <dbReference type="ARBA" id="ARBA00023118"/>
    </source>
</evidence>
<keyword evidence="3" id="KW-0051">Antiviral defense</keyword>
<organism evidence="5 6">
    <name type="scientific">Nitrosomonas cryotolerans ATCC 49181</name>
    <dbReference type="NCBI Taxonomy" id="1131553"/>
    <lineage>
        <taxon>Bacteria</taxon>
        <taxon>Pseudomonadati</taxon>
        <taxon>Pseudomonadota</taxon>
        <taxon>Betaproteobacteria</taxon>
        <taxon>Nitrosomonadales</taxon>
        <taxon>Nitrosomonadaceae</taxon>
        <taxon>Nitrosomonas</taxon>
    </lineage>
</organism>
<sequence length="71" mass="8646">MKSLEELVFKYWGKADQNYQGKQKWHPLVYHSLDVAAVGFEYLNQEKIISNWFCNELNNNYSDWVHWASFW</sequence>
<keyword evidence="1" id="KW-0479">Metal-binding</keyword>
<name>A0A1N6JYK4_9PROT</name>
<dbReference type="InterPro" id="IPR006483">
    <property type="entry name" value="CRISPR-assoc_Cas3_HD"/>
</dbReference>
<accession>A0A1N6JYK4</accession>
<reference evidence="5 6" key="1">
    <citation type="submission" date="2016-12" db="EMBL/GenBank/DDBJ databases">
        <authorList>
            <person name="Song W.-J."/>
            <person name="Kurnit D.M."/>
        </authorList>
    </citation>
    <scope>NUCLEOTIDE SEQUENCE [LARGE SCALE GENOMIC DNA]</scope>
    <source>
        <strain evidence="5 6">ATCC 49181</strain>
    </source>
</reference>
<feature type="domain" description="HD Cas3-type" evidence="4">
    <location>
        <begin position="12"/>
        <end position="67"/>
    </location>
</feature>
<dbReference type="AlphaFoldDB" id="A0A1N6JYK4"/>
<dbReference type="InterPro" id="IPR038257">
    <property type="entry name" value="CRISPR-assoc_Cas3_HD_sf"/>
</dbReference>